<reference evidence="8" key="1">
    <citation type="submission" date="2022-11" db="EMBL/GenBank/DDBJ databases">
        <authorList>
            <person name="Petersen C."/>
        </authorList>
    </citation>
    <scope>NUCLEOTIDE SEQUENCE</scope>
    <source>
        <strain evidence="8">IBT 30069</strain>
    </source>
</reference>
<dbReference type="GO" id="GO:0005737">
    <property type="term" value="C:cytoplasm"/>
    <property type="evidence" value="ECO:0007669"/>
    <property type="project" value="TreeGrafter"/>
</dbReference>
<dbReference type="Gene3D" id="3.30.160.60">
    <property type="entry name" value="Classic Zinc Finger"/>
    <property type="match status" value="1"/>
</dbReference>
<dbReference type="PROSITE" id="PS00636">
    <property type="entry name" value="DNAJ_1"/>
    <property type="match status" value="1"/>
</dbReference>
<evidence type="ECO:0000313" key="9">
    <source>
        <dbReference type="Proteomes" id="UP001149165"/>
    </source>
</evidence>
<dbReference type="SUPFAM" id="SSF46565">
    <property type="entry name" value="Chaperone J-domain"/>
    <property type="match status" value="1"/>
</dbReference>
<keyword evidence="3" id="KW-0862">Zinc</keyword>
<dbReference type="Gene3D" id="1.10.287.110">
    <property type="entry name" value="DnaJ domain"/>
    <property type="match status" value="1"/>
</dbReference>
<gene>
    <name evidence="8" type="ORF">N7456_000850</name>
</gene>
<dbReference type="GO" id="GO:0003676">
    <property type="term" value="F:nucleic acid binding"/>
    <property type="evidence" value="ECO:0007669"/>
    <property type="project" value="InterPro"/>
</dbReference>
<dbReference type="GO" id="GO:0008270">
    <property type="term" value="F:zinc ion binding"/>
    <property type="evidence" value="ECO:0007669"/>
    <property type="project" value="UniProtKB-KW"/>
</dbReference>
<protein>
    <submittedName>
        <fullName evidence="8">Heat shock protein DnaJ</fullName>
    </submittedName>
</protein>
<feature type="region of interest" description="Disordered" evidence="5">
    <location>
        <begin position="380"/>
        <end position="518"/>
    </location>
</feature>
<reference evidence="8" key="2">
    <citation type="journal article" date="2023" name="IMA Fungus">
        <title>Comparative genomic study of the Penicillium genus elucidates a diverse pangenome and 15 lateral gene transfer events.</title>
        <authorList>
            <person name="Petersen C."/>
            <person name="Sorensen T."/>
            <person name="Nielsen M.R."/>
            <person name="Sondergaard T.E."/>
            <person name="Sorensen J.L."/>
            <person name="Fitzpatrick D.A."/>
            <person name="Frisvad J.C."/>
            <person name="Nielsen K.L."/>
        </authorList>
    </citation>
    <scope>NUCLEOTIDE SEQUENCE</scope>
    <source>
        <strain evidence="8">IBT 30069</strain>
    </source>
</reference>
<keyword evidence="9" id="KW-1185">Reference proteome</keyword>
<feature type="region of interest" description="Disordered" evidence="5">
    <location>
        <begin position="532"/>
        <end position="553"/>
    </location>
</feature>
<dbReference type="Pfam" id="PF21884">
    <property type="entry name" value="ZUO1-like_ZHD"/>
    <property type="match status" value="1"/>
</dbReference>
<dbReference type="Pfam" id="PF12171">
    <property type="entry name" value="zf-C2H2_jaz"/>
    <property type="match status" value="1"/>
</dbReference>
<feature type="region of interest" description="Disordered" evidence="5">
    <location>
        <begin position="1"/>
        <end position="22"/>
    </location>
</feature>
<dbReference type="PROSITE" id="PS50157">
    <property type="entry name" value="ZINC_FINGER_C2H2_2"/>
    <property type="match status" value="2"/>
</dbReference>
<feature type="compositionally biased region" description="Polar residues" evidence="5">
    <location>
        <begin position="420"/>
        <end position="431"/>
    </location>
</feature>
<dbReference type="Proteomes" id="UP001149165">
    <property type="component" value="Unassembled WGS sequence"/>
</dbReference>
<dbReference type="InterPro" id="IPR054076">
    <property type="entry name" value="ZUO1-like_ZHD"/>
</dbReference>
<keyword evidence="8" id="KW-0346">Stress response</keyword>
<dbReference type="SMART" id="SM00451">
    <property type="entry name" value="ZnF_U1"/>
    <property type="match status" value="1"/>
</dbReference>
<evidence type="ECO:0000259" key="7">
    <source>
        <dbReference type="PROSITE" id="PS50157"/>
    </source>
</evidence>
<evidence type="ECO:0000259" key="6">
    <source>
        <dbReference type="PROSITE" id="PS50076"/>
    </source>
</evidence>
<sequence length="553" mass="62357">MGQSQSTGSKDPESQSSDRKTDYYELLNVTPTATDDDQRTRTILINPLFVFGRIKKAYRKRALELHPDRNYGNVEEATRKFAEIQTAYEVLADPQERAWYDSHSDAFLGTGGGSEGAPHSYNARMTTADEVLKIFSQFSPRMEFSDSPTGFFGGLREQFTKLALEERQACQWEGLGEVDYPSFGGRNDHFDTVVRPFYNAWAGFSTRKSFAWRDTYRYSEAPDRRVRRLMEKENRRLRDEGIREFNDAVRSLVAFVKKRDPRYQANAQNEAQRQETLRQSAAAQAARSRAMNHAKLREHVVPEWARSEEPKVEEEESSESEIENYECVACNKTFKSQNQFEAHERSKKHLKAVKQLCREMRAQNEDLDLEPVTYSATPDTAALSEEDHSPTSVEEQLGSPIAGDTKDGLFDEPVGASPSDLENNTRGSLLVSSTHDSDSEHASSDSADDDDYASRDVIQTRLHAHDESSQDDSIIPLTEQLSASGLDDPAAPRIGKAKQKRAKKAAQGSEQAGFPCANCSATFPSRTKLFTHIKENPTHAQLIKTTKTKNKKR</sequence>
<feature type="domain" description="C2H2-type" evidence="7">
    <location>
        <begin position="325"/>
        <end position="349"/>
    </location>
</feature>
<evidence type="ECO:0000256" key="2">
    <source>
        <dbReference type="ARBA" id="ARBA00022771"/>
    </source>
</evidence>
<dbReference type="EMBL" id="JAPQKH010000001">
    <property type="protein sequence ID" value="KAJ5116502.1"/>
    <property type="molecule type" value="Genomic_DNA"/>
</dbReference>
<dbReference type="InterPro" id="IPR036236">
    <property type="entry name" value="Znf_C2H2_sf"/>
</dbReference>
<feature type="domain" description="J" evidence="6">
    <location>
        <begin position="22"/>
        <end position="104"/>
    </location>
</feature>
<name>A0A9W9GCY9_9EURO</name>
<evidence type="ECO:0000256" key="5">
    <source>
        <dbReference type="SAM" id="MobiDB-lite"/>
    </source>
</evidence>
<dbReference type="InterPro" id="IPR013087">
    <property type="entry name" value="Znf_C2H2_type"/>
</dbReference>
<dbReference type="PANTHER" id="PTHR44029:SF1">
    <property type="entry name" value="DNAJ HOMOLOG SUBFAMILY C MEMBER 21"/>
    <property type="match status" value="1"/>
</dbReference>
<dbReference type="PANTHER" id="PTHR44029">
    <property type="entry name" value="DNAJ HOMOLOG SUBFAMILY C MEMBER 21"/>
    <property type="match status" value="1"/>
</dbReference>
<feature type="domain" description="C2H2-type" evidence="7">
    <location>
        <begin position="514"/>
        <end position="540"/>
    </location>
</feature>
<dbReference type="CDD" id="cd06257">
    <property type="entry name" value="DnaJ"/>
    <property type="match status" value="1"/>
</dbReference>
<dbReference type="PROSITE" id="PS00028">
    <property type="entry name" value="ZINC_FINGER_C2H2_1"/>
    <property type="match status" value="1"/>
</dbReference>
<dbReference type="InterPro" id="IPR051964">
    <property type="entry name" value="Chaperone_stress_response"/>
</dbReference>
<dbReference type="InterPro" id="IPR018253">
    <property type="entry name" value="DnaJ_domain_CS"/>
</dbReference>
<dbReference type="SMART" id="SM00271">
    <property type="entry name" value="DnaJ"/>
    <property type="match status" value="1"/>
</dbReference>
<dbReference type="InterPro" id="IPR001623">
    <property type="entry name" value="DnaJ_domain"/>
</dbReference>
<comment type="caution">
    <text evidence="8">The sequence shown here is derived from an EMBL/GenBank/DDBJ whole genome shotgun (WGS) entry which is preliminary data.</text>
</comment>
<evidence type="ECO:0000256" key="4">
    <source>
        <dbReference type="PROSITE-ProRule" id="PRU00042"/>
    </source>
</evidence>
<dbReference type="InterPro" id="IPR022755">
    <property type="entry name" value="Znf_C2H2_jaz"/>
</dbReference>
<dbReference type="OrthoDB" id="5894at2759"/>
<keyword evidence="1" id="KW-0479">Metal-binding</keyword>
<feature type="compositionally biased region" description="Basic residues" evidence="5">
    <location>
        <begin position="495"/>
        <end position="504"/>
    </location>
</feature>
<proteinExistence type="predicted"/>
<dbReference type="PROSITE" id="PS50076">
    <property type="entry name" value="DNAJ_2"/>
    <property type="match status" value="1"/>
</dbReference>
<feature type="compositionally biased region" description="Basic and acidic residues" evidence="5">
    <location>
        <begin position="10"/>
        <end position="22"/>
    </location>
</feature>
<evidence type="ECO:0000256" key="3">
    <source>
        <dbReference type="ARBA" id="ARBA00022833"/>
    </source>
</evidence>
<keyword evidence="2 4" id="KW-0863">Zinc-finger</keyword>
<dbReference type="AlphaFoldDB" id="A0A9W9GCY9"/>
<dbReference type="SUPFAM" id="SSF57667">
    <property type="entry name" value="beta-beta-alpha zinc fingers"/>
    <property type="match status" value="1"/>
</dbReference>
<accession>A0A9W9GCY9</accession>
<dbReference type="Pfam" id="PF00226">
    <property type="entry name" value="DnaJ"/>
    <property type="match status" value="1"/>
</dbReference>
<dbReference type="InterPro" id="IPR003604">
    <property type="entry name" value="Matrin/U1-like-C_Znf_C2H2"/>
</dbReference>
<dbReference type="PRINTS" id="PR00625">
    <property type="entry name" value="JDOMAIN"/>
</dbReference>
<evidence type="ECO:0000313" key="8">
    <source>
        <dbReference type="EMBL" id="KAJ5116502.1"/>
    </source>
</evidence>
<evidence type="ECO:0000256" key="1">
    <source>
        <dbReference type="ARBA" id="ARBA00022723"/>
    </source>
</evidence>
<dbReference type="InterPro" id="IPR036869">
    <property type="entry name" value="J_dom_sf"/>
</dbReference>
<dbReference type="SMART" id="SM00355">
    <property type="entry name" value="ZnF_C2H2"/>
    <property type="match status" value="2"/>
</dbReference>
<organism evidence="8 9">
    <name type="scientific">Penicillium angulare</name>
    <dbReference type="NCBI Taxonomy" id="116970"/>
    <lineage>
        <taxon>Eukaryota</taxon>
        <taxon>Fungi</taxon>
        <taxon>Dikarya</taxon>
        <taxon>Ascomycota</taxon>
        <taxon>Pezizomycotina</taxon>
        <taxon>Eurotiomycetes</taxon>
        <taxon>Eurotiomycetidae</taxon>
        <taxon>Eurotiales</taxon>
        <taxon>Aspergillaceae</taxon>
        <taxon>Penicillium</taxon>
    </lineage>
</organism>